<keyword evidence="3" id="KW-1185">Reference proteome</keyword>
<dbReference type="Gene3D" id="3.40.50.720">
    <property type="entry name" value="NAD(P)-binding Rossmann-like Domain"/>
    <property type="match status" value="1"/>
</dbReference>
<dbReference type="Proteomes" id="UP000279236">
    <property type="component" value="Unassembled WGS sequence"/>
</dbReference>
<dbReference type="OrthoDB" id="276721at2759"/>
<reference evidence="2 3" key="1">
    <citation type="submission" date="2018-11" db="EMBL/GenBank/DDBJ databases">
        <title>Genome sequence of Apiotrichum porosum DSM 27194.</title>
        <authorList>
            <person name="Aliyu H."/>
            <person name="Gorte O."/>
            <person name="Ochsenreither K."/>
        </authorList>
    </citation>
    <scope>NUCLEOTIDE SEQUENCE [LARGE SCALE GENOMIC DNA]</scope>
    <source>
        <strain evidence="2 3">DSM 27194</strain>
    </source>
</reference>
<dbReference type="InterPro" id="IPR001509">
    <property type="entry name" value="Epimerase_deHydtase"/>
</dbReference>
<accession>A0A427XJK2</accession>
<dbReference type="AlphaFoldDB" id="A0A427XJK2"/>
<dbReference type="InterPro" id="IPR051207">
    <property type="entry name" value="ComplexI_NDUFA9_subunit"/>
</dbReference>
<dbReference type="STRING" id="105984.A0A427XJK2"/>
<name>A0A427XJK2_9TREE</name>
<dbReference type="GeneID" id="39586546"/>
<evidence type="ECO:0000313" key="2">
    <source>
        <dbReference type="EMBL" id="RSH79071.1"/>
    </source>
</evidence>
<dbReference type="InterPro" id="IPR036291">
    <property type="entry name" value="NAD(P)-bd_dom_sf"/>
</dbReference>
<evidence type="ECO:0000259" key="1">
    <source>
        <dbReference type="Pfam" id="PF01370"/>
    </source>
</evidence>
<dbReference type="GO" id="GO:0005739">
    <property type="term" value="C:mitochondrion"/>
    <property type="evidence" value="ECO:0007669"/>
    <property type="project" value="TreeGrafter"/>
</dbReference>
<dbReference type="GO" id="GO:0044877">
    <property type="term" value="F:protein-containing complex binding"/>
    <property type="evidence" value="ECO:0007669"/>
    <property type="project" value="TreeGrafter"/>
</dbReference>
<dbReference type="Pfam" id="PF01370">
    <property type="entry name" value="Epimerase"/>
    <property type="match status" value="1"/>
</dbReference>
<gene>
    <name evidence="2" type="ORF">EHS24_002003</name>
</gene>
<evidence type="ECO:0000313" key="3">
    <source>
        <dbReference type="Proteomes" id="UP000279236"/>
    </source>
</evidence>
<comment type="caution">
    <text evidence="2">The sequence shown here is derived from an EMBL/GenBank/DDBJ whole genome shotgun (WGS) entry which is preliminary data.</text>
</comment>
<proteinExistence type="predicted"/>
<protein>
    <recommendedName>
        <fullName evidence="1">NAD-dependent epimerase/dehydratase domain-containing protein</fullName>
    </recommendedName>
</protein>
<sequence length="316" mass="33192">MSVPRLLVVGGNGYLGSAVCKAAVSRGWEVASMSSSGKAYTTPAGHTPKWVHRVKWHRASAFEPASYADLVASSSAVVHTLGILLEDGGYKQAVRDGDVFGIAKALAMGLTGSGAASNPLKTKDEQRATYESMNRDSAVTVLKTMLATPPTPAAAEAEAEAGPSSTSRSFTYVSAAGSILPGVPQRYVQSKREAEAAILDRCTPTSGVHPIIVRPGLMYHAHLRPLSTLPAFALSCTAHLHDSCGGQRPAFIPKGGVVDRAADNFATHPLHVDHVADAIVKCIAEDKAGVFDVQTMRRWAGFDVPSQTGEAQPVHA</sequence>
<dbReference type="RefSeq" id="XP_028474218.1">
    <property type="nucleotide sequence ID" value="XM_028617755.1"/>
</dbReference>
<dbReference type="EMBL" id="RSCE01000011">
    <property type="protein sequence ID" value="RSH79071.1"/>
    <property type="molecule type" value="Genomic_DNA"/>
</dbReference>
<dbReference type="PANTHER" id="PTHR12126">
    <property type="entry name" value="NADH-UBIQUINONE OXIDOREDUCTASE 39 KDA SUBUNIT-RELATED"/>
    <property type="match status" value="1"/>
</dbReference>
<dbReference type="PANTHER" id="PTHR12126:SF16">
    <property type="entry name" value="MIOREX COMPLEX COMPONENT 2"/>
    <property type="match status" value="1"/>
</dbReference>
<feature type="domain" description="NAD-dependent epimerase/dehydratase" evidence="1">
    <location>
        <begin position="7"/>
        <end position="80"/>
    </location>
</feature>
<dbReference type="SUPFAM" id="SSF51735">
    <property type="entry name" value="NAD(P)-binding Rossmann-fold domains"/>
    <property type="match status" value="1"/>
</dbReference>
<organism evidence="2 3">
    <name type="scientific">Apiotrichum porosum</name>
    <dbReference type="NCBI Taxonomy" id="105984"/>
    <lineage>
        <taxon>Eukaryota</taxon>
        <taxon>Fungi</taxon>
        <taxon>Dikarya</taxon>
        <taxon>Basidiomycota</taxon>
        <taxon>Agaricomycotina</taxon>
        <taxon>Tremellomycetes</taxon>
        <taxon>Trichosporonales</taxon>
        <taxon>Trichosporonaceae</taxon>
        <taxon>Apiotrichum</taxon>
    </lineage>
</organism>